<dbReference type="Proteomes" id="UP000560658">
    <property type="component" value="Unassembled WGS sequence"/>
</dbReference>
<reference evidence="1" key="1">
    <citation type="submission" date="2020-08" db="EMBL/GenBank/DDBJ databases">
        <title>Genomic Encyclopedia of Type Strains, Phase IV (KMG-IV): sequencing the most valuable type-strain genomes for metagenomic binning, comparative biology and taxonomic classification.</title>
        <authorList>
            <person name="Goeker M."/>
        </authorList>
    </citation>
    <scope>NUCLEOTIDE SEQUENCE [LARGE SCALE GENOMIC DNA]</scope>
    <source>
        <strain evidence="1">DSM 105720</strain>
    </source>
</reference>
<evidence type="ECO:0000313" key="2">
    <source>
        <dbReference type="Proteomes" id="UP000560658"/>
    </source>
</evidence>
<dbReference type="RefSeq" id="WP_044165595.1">
    <property type="nucleotide sequence ID" value="NZ_JACIER010000004.1"/>
</dbReference>
<evidence type="ECO:0000313" key="1">
    <source>
        <dbReference type="EMBL" id="MBB4043430.1"/>
    </source>
</evidence>
<accession>A0A840CU62</accession>
<name>A0A840CU62_9BACE</name>
<dbReference type="CDD" id="cd16376">
    <property type="entry name" value="Avd_like"/>
    <property type="match status" value="1"/>
</dbReference>
<dbReference type="EMBL" id="JACIER010000004">
    <property type="protein sequence ID" value="MBB4043430.1"/>
    <property type="molecule type" value="Genomic_DNA"/>
</dbReference>
<comment type="caution">
    <text evidence="1">The sequence shown here is derived from an EMBL/GenBank/DDBJ whole genome shotgun (WGS) entry which is preliminary data.</text>
</comment>
<gene>
    <name evidence="1" type="ORF">GGR06_001212</name>
</gene>
<evidence type="ECO:0008006" key="3">
    <source>
        <dbReference type="Google" id="ProtNLM"/>
    </source>
</evidence>
<organism evidence="1 2">
    <name type="scientific">Bacteroides reticulotermitis</name>
    <dbReference type="NCBI Taxonomy" id="1133319"/>
    <lineage>
        <taxon>Bacteria</taxon>
        <taxon>Pseudomonadati</taxon>
        <taxon>Bacteroidota</taxon>
        <taxon>Bacteroidia</taxon>
        <taxon>Bacteroidales</taxon>
        <taxon>Bacteroidaceae</taxon>
        <taxon>Bacteroides</taxon>
    </lineage>
</organism>
<dbReference type="InterPro" id="IPR055360">
    <property type="entry name" value="bAvd"/>
</dbReference>
<dbReference type="Gene3D" id="1.20.1440.60">
    <property type="entry name" value="23S rRNA-intervening sequence"/>
    <property type="match status" value="1"/>
</dbReference>
<proteinExistence type="predicted"/>
<keyword evidence="2" id="KW-1185">Reference proteome</keyword>
<dbReference type="InterPro" id="IPR036583">
    <property type="entry name" value="23S_rRNA_IVS_sf"/>
</dbReference>
<protein>
    <recommendedName>
        <fullName evidence="3">Four helix bundle protein</fullName>
    </recommendedName>
</protein>
<sequence length="120" mass="14329">MAQYDNLPVYKAVYDLLLALFRSSHNLQREYRYTIGEKLKEELTELVILIYRANSTREKGPLIHEARERIELAKLGLRLLYDLRQLSMKQYVRYAEMTENISRQLAAWEKYINGKKNSEE</sequence>
<dbReference type="AlphaFoldDB" id="A0A840CU62"/>